<feature type="transmembrane region" description="Helical" evidence="1">
    <location>
        <begin position="81"/>
        <end position="97"/>
    </location>
</feature>
<proteinExistence type="predicted"/>
<sequence length="281" mass="31428">MWSQLFYAVIKGPLWGYGWNQVSVAQVSVTLTYPVGMPTEHSHNILLDFLVWNGPVIGGMLIVFSTGGLIWLGLRVRTIEGVLALVAGGALITHGMLEYPLEYAFFLLPLGLILGAVSKECSAKIIVRIPKWFSGGLTVLAVAVMALVWSEYRVIEDSHRQMRFENARLAEWQGGGATPEVLILTQLREYLRFARTFPHPDMSDEELEWMRKVAYRYPYPSSIYRYALASGLNGKTQQARDHLRILQSLHGNVLYREGLGVMRGLVATYPQLGDVVSGMPD</sequence>
<keyword evidence="1" id="KW-1133">Transmembrane helix</keyword>
<keyword evidence="1" id="KW-0472">Membrane</keyword>
<organism evidence="3 4">
    <name type="scientific">Metapseudomonas otitidis</name>
    <dbReference type="NCBI Taxonomy" id="319939"/>
    <lineage>
        <taxon>Bacteria</taxon>
        <taxon>Pseudomonadati</taxon>
        <taxon>Pseudomonadota</taxon>
        <taxon>Gammaproteobacteria</taxon>
        <taxon>Pseudomonadales</taxon>
        <taxon>Pseudomonadaceae</taxon>
        <taxon>Metapseudomonas</taxon>
    </lineage>
</organism>
<keyword evidence="1" id="KW-0812">Transmembrane</keyword>
<feature type="transmembrane region" description="Helical" evidence="1">
    <location>
        <begin position="132"/>
        <end position="152"/>
    </location>
</feature>
<dbReference type="AlphaFoldDB" id="A0A679GAH6"/>
<gene>
    <name evidence="3" type="ORF">PtoMrB4_11320</name>
</gene>
<evidence type="ECO:0000313" key="4">
    <source>
        <dbReference type="Proteomes" id="UP000501237"/>
    </source>
</evidence>
<dbReference type="Proteomes" id="UP000501237">
    <property type="component" value="Chromosome"/>
</dbReference>
<dbReference type="InterPro" id="IPR021797">
    <property type="entry name" value="Wzy_C_2"/>
</dbReference>
<dbReference type="Pfam" id="PF11846">
    <property type="entry name" value="Wzy_C_2"/>
    <property type="match status" value="1"/>
</dbReference>
<dbReference type="KEGG" id="poj:PtoMrB4_11320"/>
<evidence type="ECO:0000256" key="1">
    <source>
        <dbReference type="SAM" id="Phobius"/>
    </source>
</evidence>
<protein>
    <recommendedName>
        <fullName evidence="2">Virulence factor membrane-bound polymerase C-terminal domain-containing protein</fullName>
    </recommendedName>
</protein>
<evidence type="ECO:0000313" key="3">
    <source>
        <dbReference type="EMBL" id="BCA27155.1"/>
    </source>
</evidence>
<reference evidence="3 4" key="1">
    <citation type="journal article" date="2020" name="Microbiol. Resour. Announc.">
        <title>Complete genome sequence of Pseudomonas otitidis strain MrB4, isolated from Lake Biwa in Japan.</title>
        <authorList>
            <person name="Miyazaki K."/>
            <person name="Hase E."/>
            <person name="Maruya T."/>
        </authorList>
    </citation>
    <scope>NUCLEOTIDE SEQUENCE [LARGE SCALE GENOMIC DNA]</scope>
    <source>
        <strain evidence="3 4">MrB4</strain>
    </source>
</reference>
<dbReference type="EMBL" id="AP022642">
    <property type="protein sequence ID" value="BCA27155.1"/>
    <property type="molecule type" value="Genomic_DNA"/>
</dbReference>
<evidence type="ECO:0000259" key="2">
    <source>
        <dbReference type="Pfam" id="PF11846"/>
    </source>
</evidence>
<feature type="domain" description="Virulence factor membrane-bound polymerase C-terminal" evidence="2">
    <location>
        <begin position="90"/>
        <end position="252"/>
    </location>
</feature>
<name>A0A679GAH6_9GAMM</name>
<accession>A0A679GAH6</accession>
<feature type="transmembrane region" description="Helical" evidence="1">
    <location>
        <begin position="56"/>
        <end position="74"/>
    </location>
</feature>